<reference evidence="2" key="1">
    <citation type="journal article" date="2019" name="Int. J. Syst. Evol. Microbiol.">
        <title>The Global Catalogue of Microorganisms (GCM) 10K type strain sequencing project: providing services to taxonomists for standard genome sequencing and annotation.</title>
        <authorList>
            <consortium name="The Broad Institute Genomics Platform"/>
            <consortium name="The Broad Institute Genome Sequencing Center for Infectious Disease"/>
            <person name="Wu L."/>
            <person name="Ma J."/>
        </authorList>
    </citation>
    <scope>NUCLEOTIDE SEQUENCE [LARGE SCALE GENOMIC DNA]</scope>
    <source>
        <strain evidence="2">JCM 16704</strain>
    </source>
</reference>
<keyword evidence="2" id="KW-1185">Reference proteome</keyword>
<name>A0ABP7Z2A5_9SPHI</name>
<comment type="caution">
    <text evidence="1">The sequence shown here is derived from an EMBL/GenBank/DDBJ whole genome shotgun (WGS) entry which is preliminary data.</text>
</comment>
<proteinExistence type="predicted"/>
<dbReference type="EMBL" id="BAAAZI010000012">
    <property type="protein sequence ID" value="GAA4145893.1"/>
    <property type="molecule type" value="Genomic_DNA"/>
</dbReference>
<accession>A0ABP7Z2A5</accession>
<dbReference type="Proteomes" id="UP001500101">
    <property type="component" value="Unassembled WGS sequence"/>
</dbReference>
<evidence type="ECO:0000313" key="2">
    <source>
        <dbReference type="Proteomes" id="UP001500101"/>
    </source>
</evidence>
<sequence length="90" mass="9862">MFSVSAFKAKKATFTYWRYDLNTQVGARSGFNYTQITNPSAPGCDDGEEMPCVIQVDESIDTQAKLNTYLSTNFPNEAAVTAAALHTKSN</sequence>
<gene>
    <name evidence="1" type="ORF">GCM10022216_30310</name>
</gene>
<protein>
    <submittedName>
        <fullName evidence="1">Uncharacterized protein</fullName>
    </submittedName>
</protein>
<evidence type="ECO:0000313" key="1">
    <source>
        <dbReference type="EMBL" id="GAA4145893.1"/>
    </source>
</evidence>
<organism evidence="1 2">
    <name type="scientific">Sphingobacterium kyonggiense</name>
    <dbReference type="NCBI Taxonomy" id="714075"/>
    <lineage>
        <taxon>Bacteria</taxon>
        <taxon>Pseudomonadati</taxon>
        <taxon>Bacteroidota</taxon>
        <taxon>Sphingobacteriia</taxon>
        <taxon>Sphingobacteriales</taxon>
        <taxon>Sphingobacteriaceae</taxon>
        <taxon>Sphingobacterium</taxon>
    </lineage>
</organism>